<evidence type="ECO:0000313" key="2">
    <source>
        <dbReference type="Proteomes" id="UP000007800"/>
    </source>
</evidence>
<gene>
    <name evidence="1" type="ORF">Pmar_PMAR016089</name>
</gene>
<organism evidence="2">
    <name type="scientific">Perkinsus marinus (strain ATCC 50983 / TXsc)</name>
    <dbReference type="NCBI Taxonomy" id="423536"/>
    <lineage>
        <taxon>Eukaryota</taxon>
        <taxon>Sar</taxon>
        <taxon>Alveolata</taxon>
        <taxon>Perkinsozoa</taxon>
        <taxon>Perkinsea</taxon>
        <taxon>Perkinsida</taxon>
        <taxon>Perkinsidae</taxon>
        <taxon>Perkinsus</taxon>
    </lineage>
</organism>
<name>C5LZ03_PERM5</name>
<reference evidence="1 2" key="1">
    <citation type="submission" date="2008-07" db="EMBL/GenBank/DDBJ databases">
        <authorList>
            <person name="El-Sayed N."/>
            <person name="Caler E."/>
            <person name="Inman J."/>
            <person name="Amedeo P."/>
            <person name="Hass B."/>
            <person name="Wortman J."/>
        </authorList>
    </citation>
    <scope>NUCLEOTIDE SEQUENCE [LARGE SCALE GENOMIC DNA]</scope>
    <source>
        <strain evidence="2">ATCC 50983 / TXsc</strain>
    </source>
</reference>
<dbReference type="Proteomes" id="UP000007800">
    <property type="component" value="Unassembled WGS sequence"/>
</dbReference>
<dbReference type="RefSeq" id="XP_002765295.1">
    <property type="nucleotide sequence ID" value="XM_002765249.1"/>
</dbReference>
<accession>C5LZ03</accession>
<dbReference type="GeneID" id="9037922"/>
<protein>
    <submittedName>
        <fullName evidence="1">Uncharacterized protein</fullName>
    </submittedName>
</protein>
<keyword evidence="2" id="KW-1185">Reference proteome</keyword>
<dbReference type="EMBL" id="GG686838">
    <property type="protein sequence ID" value="EEQ98012.1"/>
    <property type="molecule type" value="Genomic_DNA"/>
</dbReference>
<evidence type="ECO:0000313" key="1">
    <source>
        <dbReference type="EMBL" id="EEQ98012.1"/>
    </source>
</evidence>
<proteinExistence type="predicted"/>
<sequence>MSQMEVMFPVDSDYKDVARQRAVYDANRGKTGRVWRSPERIQHPRVTLVRMMIATLTRWSSHPIIRVMREPPYGVPWRANVDSSMKVQSRHDMEIGSIKADAPISDYNCYEDINLPHIESKLLEIH</sequence>
<dbReference type="AlphaFoldDB" id="C5LZ03"/>
<dbReference type="InParanoid" id="C5LZ03"/>